<accession>A0ABY5IUL8</accession>
<dbReference type="RefSeq" id="WP_256552177.1">
    <property type="nucleotide sequence ID" value="NZ_CP101751.1"/>
</dbReference>
<dbReference type="Pfam" id="PF19268">
    <property type="entry name" value="CIS_TMP"/>
    <property type="match status" value="1"/>
</dbReference>
<evidence type="ECO:0000313" key="1">
    <source>
        <dbReference type="EMBL" id="UUC46513.1"/>
    </source>
</evidence>
<proteinExistence type="predicted"/>
<protein>
    <submittedName>
        <fullName evidence="1">Contractile injection system tape measure protein</fullName>
    </submittedName>
</protein>
<evidence type="ECO:0000313" key="2">
    <source>
        <dbReference type="Proteomes" id="UP001059844"/>
    </source>
</evidence>
<name>A0ABY5IUL8_9FLAO</name>
<dbReference type="Proteomes" id="UP001059844">
    <property type="component" value="Chromosome"/>
</dbReference>
<sequence>MEQNHIIHKVVIEVSVNNRKKAYEIKDNISSFLTMDVFPKLEKHFNKAQAKLKAHTLQISRLSLEINQTGTDLNAELESNIITALREELSEKIIEGSKQVTNTGNADDTNTDEQTTISLLSEEEKLLLSFIHFIEKGYMPWWNSSENKVSIFEPDSFKKMVLTKAFTAKMAFSLRNPKVRERIINQLTDTQIEQICRVIIKTKDFNIVLKNPIIKKVVQQSLTDRKAIWSLILSVLIQSFDHSNDVLQNYIVQQSVKIIPLLQAAENEVAEEQIWQAITAVFPFIKERETARFVTLRNQHDTDTDKTVGINKKNSPDAIQKAVQKGAETETKSGTESKFENEAKITSESEVDFGDNLQDETLTDDEVNGYQVENAGLVIIQPFMYNLFKHCNLVDPVTNKLTDPETGVHLLHYIATGKTNQPESGMLFEKFLCNIPFNQSINRHIKLTRKQKSEAAKVIKAVQQNWSAMKTSSVSLLQHEFFQRPGKLVLADNQTLTIERKTQDILLDKLSWGISMIKLPWHNQFIFVNW</sequence>
<keyword evidence="2" id="KW-1185">Reference proteome</keyword>
<reference evidence="1" key="1">
    <citation type="submission" date="2022-07" db="EMBL/GenBank/DDBJ databases">
        <title>Isolation, identification, and degradation of a PFOSA degrading strain from sewage treatment plant.</title>
        <authorList>
            <person name="Zhang L."/>
            <person name="Huo Y."/>
        </authorList>
    </citation>
    <scope>NUCLEOTIDE SEQUENCE</scope>
    <source>
        <strain evidence="1">C1</strain>
    </source>
</reference>
<gene>
    <name evidence="1" type="ORF">NOX80_04760</name>
</gene>
<dbReference type="InterPro" id="IPR045538">
    <property type="entry name" value="CIS_TMP"/>
</dbReference>
<organism evidence="1 2">
    <name type="scientific">Flavobacterium cerinum</name>
    <dbReference type="NCBI Taxonomy" id="2502784"/>
    <lineage>
        <taxon>Bacteria</taxon>
        <taxon>Pseudomonadati</taxon>
        <taxon>Bacteroidota</taxon>
        <taxon>Flavobacteriia</taxon>
        <taxon>Flavobacteriales</taxon>
        <taxon>Flavobacteriaceae</taxon>
        <taxon>Flavobacterium</taxon>
    </lineage>
</organism>
<dbReference type="EMBL" id="CP101751">
    <property type="protein sequence ID" value="UUC46513.1"/>
    <property type="molecule type" value="Genomic_DNA"/>
</dbReference>